<evidence type="ECO:0000256" key="1">
    <source>
        <dbReference type="SAM" id="Phobius"/>
    </source>
</evidence>
<protein>
    <submittedName>
        <fullName evidence="2">Uncharacterized protein</fullName>
    </submittedName>
</protein>
<organism evidence="2 3">
    <name type="scientific">Periplaneta americana</name>
    <name type="common">American cockroach</name>
    <name type="synonym">Blatta americana</name>
    <dbReference type="NCBI Taxonomy" id="6978"/>
    <lineage>
        <taxon>Eukaryota</taxon>
        <taxon>Metazoa</taxon>
        <taxon>Ecdysozoa</taxon>
        <taxon>Arthropoda</taxon>
        <taxon>Hexapoda</taxon>
        <taxon>Insecta</taxon>
        <taxon>Pterygota</taxon>
        <taxon>Neoptera</taxon>
        <taxon>Polyneoptera</taxon>
        <taxon>Dictyoptera</taxon>
        <taxon>Blattodea</taxon>
        <taxon>Blattoidea</taxon>
        <taxon>Blattidae</taxon>
        <taxon>Blattinae</taxon>
        <taxon>Periplaneta</taxon>
    </lineage>
</organism>
<accession>A0ABQ8SIY9</accession>
<name>A0ABQ8SIY9_PERAM</name>
<gene>
    <name evidence="2" type="ORF">ANN_15684</name>
</gene>
<dbReference type="Proteomes" id="UP001148838">
    <property type="component" value="Unassembled WGS sequence"/>
</dbReference>
<keyword evidence="1" id="KW-0812">Transmembrane</keyword>
<sequence length="130" mass="14524">MKYPISHSQENTVHLHDDYDDDDDDDDDDTPITIWGVGNNAGGFLIFDKGLWSTTLVNGLLELILSPRYISGIIIIIVVVIIIIIIIIIIIDHRCGVVVNINWKIAVEECRLKLVLIGPSFTSREVVSNV</sequence>
<keyword evidence="1" id="KW-1133">Transmembrane helix</keyword>
<evidence type="ECO:0000313" key="3">
    <source>
        <dbReference type="Proteomes" id="UP001148838"/>
    </source>
</evidence>
<keyword evidence="3" id="KW-1185">Reference proteome</keyword>
<reference evidence="2 3" key="1">
    <citation type="journal article" date="2022" name="Allergy">
        <title>Genome assembly and annotation of Periplaneta americana reveal a comprehensive cockroach allergen profile.</title>
        <authorList>
            <person name="Wang L."/>
            <person name="Xiong Q."/>
            <person name="Saelim N."/>
            <person name="Wang L."/>
            <person name="Nong W."/>
            <person name="Wan A.T."/>
            <person name="Shi M."/>
            <person name="Liu X."/>
            <person name="Cao Q."/>
            <person name="Hui J.H.L."/>
            <person name="Sookrung N."/>
            <person name="Leung T.F."/>
            <person name="Tungtrongchitr A."/>
            <person name="Tsui S.K.W."/>
        </authorList>
    </citation>
    <scope>NUCLEOTIDE SEQUENCE [LARGE SCALE GENOMIC DNA]</scope>
    <source>
        <strain evidence="2">PWHHKU_190912</strain>
    </source>
</reference>
<comment type="caution">
    <text evidence="2">The sequence shown here is derived from an EMBL/GenBank/DDBJ whole genome shotgun (WGS) entry which is preliminary data.</text>
</comment>
<feature type="transmembrane region" description="Helical" evidence="1">
    <location>
        <begin position="69"/>
        <end position="91"/>
    </location>
</feature>
<evidence type="ECO:0000313" key="2">
    <source>
        <dbReference type="EMBL" id="KAJ4433425.1"/>
    </source>
</evidence>
<dbReference type="EMBL" id="JAJSOF020000027">
    <property type="protein sequence ID" value="KAJ4433425.1"/>
    <property type="molecule type" value="Genomic_DNA"/>
</dbReference>
<keyword evidence="1" id="KW-0472">Membrane</keyword>
<proteinExistence type="predicted"/>